<evidence type="ECO:0000313" key="4">
    <source>
        <dbReference type="Proteomes" id="UP001166571"/>
    </source>
</evidence>
<dbReference type="Proteomes" id="UP001166571">
    <property type="component" value="Unassembled WGS sequence"/>
</dbReference>
<accession>A0ABS7MFJ4</accession>
<keyword evidence="4" id="KW-1185">Reference proteome</keyword>
<evidence type="ECO:0000256" key="1">
    <source>
        <dbReference type="SAM" id="Phobius"/>
    </source>
</evidence>
<proteinExistence type="predicted"/>
<feature type="domain" description="Urate oxidase N-terminal" evidence="2">
    <location>
        <begin position="125"/>
        <end position="189"/>
    </location>
</feature>
<keyword evidence="1" id="KW-1133">Transmembrane helix</keyword>
<dbReference type="EMBL" id="JAILXK010000002">
    <property type="protein sequence ID" value="MBY4637807.1"/>
    <property type="molecule type" value="Genomic_DNA"/>
</dbReference>
<feature type="transmembrane region" description="Helical" evidence="1">
    <location>
        <begin position="41"/>
        <end position="60"/>
    </location>
</feature>
<sequence length="192" mass="21046">MGKFFGNLHAVLGTGLVFAIVLMLGLNGQNFDDGVAAGNAIMRWLHTFFGVLWIGLLYYFNFVQMPTMPKIPAELKPAVGKHIAPAALFWFRWAAAATVLFGLAIAFHAQYAVPALTLQDPYKLIGVGMWLGLIMAFNVWFVIWPNQKKALGIVEADDATKAKAAQTAMIFSRTNTLLSIPMLYAMVNANHG</sequence>
<evidence type="ECO:0000259" key="2">
    <source>
        <dbReference type="Pfam" id="PF06181"/>
    </source>
</evidence>
<keyword evidence="1" id="KW-0472">Membrane</keyword>
<feature type="transmembrane region" description="Helical" evidence="1">
    <location>
        <begin position="124"/>
        <end position="143"/>
    </location>
</feature>
<dbReference type="RefSeq" id="WP_222136956.1">
    <property type="nucleotide sequence ID" value="NZ_JAILXK010000002.1"/>
</dbReference>
<keyword evidence="1" id="KW-0812">Transmembrane</keyword>
<reference evidence="3" key="1">
    <citation type="submission" date="2021-08" db="EMBL/GenBank/DDBJ databases">
        <title>Sphingopyxis panaciterrulae sp. nov., isolated from the surface water of the Yellow Sea.</title>
        <authorList>
            <person name="Gao Z."/>
            <person name="Zhang D."/>
            <person name="Zhang A."/>
        </authorList>
    </citation>
    <scope>NUCLEOTIDE SEQUENCE</scope>
    <source>
        <strain evidence="3">XHP0097</strain>
    </source>
</reference>
<feature type="transmembrane region" description="Helical" evidence="1">
    <location>
        <begin position="90"/>
        <end position="112"/>
    </location>
</feature>
<feature type="transmembrane region" description="Helical" evidence="1">
    <location>
        <begin position="7"/>
        <end position="26"/>
    </location>
</feature>
<name>A0ABS7MFJ4_9SPHN</name>
<evidence type="ECO:0000313" key="3">
    <source>
        <dbReference type="EMBL" id="MBY4637807.1"/>
    </source>
</evidence>
<organism evidence="3 4">
    <name type="scientific">Sphingopyxis jiangsuensis</name>
    <dbReference type="NCBI Taxonomy" id="2871171"/>
    <lineage>
        <taxon>Bacteria</taxon>
        <taxon>Pseudomonadati</taxon>
        <taxon>Pseudomonadota</taxon>
        <taxon>Alphaproteobacteria</taxon>
        <taxon>Sphingomonadales</taxon>
        <taxon>Sphingomonadaceae</taxon>
        <taxon>Sphingopyxis</taxon>
    </lineage>
</organism>
<gene>
    <name evidence="3" type="ORF">K5P26_11725</name>
</gene>
<dbReference type="Pfam" id="PF06181">
    <property type="entry name" value="Urate_ox_N"/>
    <property type="match status" value="1"/>
</dbReference>
<comment type="caution">
    <text evidence="3">The sequence shown here is derived from an EMBL/GenBank/DDBJ whole genome shotgun (WGS) entry which is preliminary data.</text>
</comment>
<protein>
    <submittedName>
        <fullName evidence="3">Urate hydroxylase PuuD</fullName>
    </submittedName>
</protein>
<dbReference type="InterPro" id="IPR010389">
    <property type="entry name" value="Urate_ox_N"/>
</dbReference>